<keyword evidence="4" id="KW-0812">Transmembrane</keyword>
<evidence type="ECO:0000259" key="5">
    <source>
        <dbReference type="PROSITE" id="PS50887"/>
    </source>
</evidence>
<feature type="transmembrane region" description="Helical" evidence="4">
    <location>
        <begin position="92"/>
        <end position="110"/>
    </location>
</feature>
<reference evidence="6 7" key="1">
    <citation type="submission" date="2021-04" db="EMBL/GenBank/DDBJ databases">
        <title>The genome sequence of type strain Ideonella paludis KCTC 32238.</title>
        <authorList>
            <person name="Liu Y."/>
        </authorList>
    </citation>
    <scope>NUCLEOTIDE SEQUENCE [LARGE SCALE GENOMIC DNA]</scope>
    <source>
        <strain evidence="6 7">KCTC 32238</strain>
    </source>
</reference>
<feature type="transmembrane region" description="Helical" evidence="4">
    <location>
        <begin position="52"/>
        <end position="71"/>
    </location>
</feature>
<feature type="domain" description="GGDEF" evidence="5">
    <location>
        <begin position="258"/>
        <end position="389"/>
    </location>
</feature>
<evidence type="ECO:0000313" key="7">
    <source>
        <dbReference type="Proteomes" id="UP000672097"/>
    </source>
</evidence>
<dbReference type="InterPro" id="IPR043128">
    <property type="entry name" value="Rev_trsase/Diguanyl_cyclase"/>
</dbReference>
<dbReference type="EMBL" id="JAGQDG010000004">
    <property type="protein sequence ID" value="MBQ0935883.1"/>
    <property type="molecule type" value="Genomic_DNA"/>
</dbReference>
<organism evidence="6 7">
    <name type="scientific">Ideonella paludis</name>
    <dbReference type="NCBI Taxonomy" id="1233411"/>
    <lineage>
        <taxon>Bacteria</taxon>
        <taxon>Pseudomonadati</taxon>
        <taxon>Pseudomonadota</taxon>
        <taxon>Betaproteobacteria</taxon>
        <taxon>Burkholderiales</taxon>
        <taxon>Sphaerotilaceae</taxon>
        <taxon>Ideonella</taxon>
    </lineage>
</organism>
<keyword evidence="4" id="KW-0472">Membrane</keyword>
<comment type="catalytic activity">
    <reaction evidence="2">
        <text>2 GTP = 3',3'-c-di-GMP + 2 diphosphate</text>
        <dbReference type="Rhea" id="RHEA:24898"/>
        <dbReference type="ChEBI" id="CHEBI:33019"/>
        <dbReference type="ChEBI" id="CHEBI:37565"/>
        <dbReference type="ChEBI" id="CHEBI:58805"/>
        <dbReference type="EC" id="2.7.7.65"/>
    </reaction>
</comment>
<dbReference type="NCBIfam" id="TIGR00254">
    <property type="entry name" value="GGDEF"/>
    <property type="match status" value="1"/>
</dbReference>
<sequence length="389" mass="42439">MSHRLLPDGVSAQDVQAECLNRMARRESTGLRSNVLGMLLVVVVLGPSLPTWLVGGFVLLRLAVLGFLQGLTRRIQRIGAAEAMAQGLDRKMVLGLSASGLTWGLLAWMLADIPRWGLPDQLMMMLLTVTSAMALIVTAHLGRGMVAFNGGLWSVALTRFLSEPLATSWPLLVSLAVYMVVLWLFGRQLHAQAREAVIADLRNRHLAAALEDSNAQLQQALDQAMALATKDPLTQVLNRRAFLERAHLEAAAMQRENTTASLLLLDLDHFKAVNDRHGHATGDLVLQQACASVKACLREVDVLARWGGEEFLLLLPRTELAGALQVAERIRTSLERAQHPDWPAGLALTASIGIAPWPAALPVEQAISLADKALYRAKGMGRNRIDIWP</sequence>
<comment type="caution">
    <text evidence="6">The sequence shown here is derived from an EMBL/GenBank/DDBJ whole genome shotgun (WGS) entry which is preliminary data.</text>
</comment>
<dbReference type="Gene3D" id="3.30.70.270">
    <property type="match status" value="1"/>
</dbReference>
<evidence type="ECO:0000256" key="3">
    <source>
        <dbReference type="SAM" id="Coils"/>
    </source>
</evidence>
<dbReference type="PROSITE" id="PS50887">
    <property type="entry name" value="GGDEF"/>
    <property type="match status" value="1"/>
</dbReference>
<dbReference type="Proteomes" id="UP000672097">
    <property type="component" value="Unassembled WGS sequence"/>
</dbReference>
<evidence type="ECO:0000256" key="1">
    <source>
        <dbReference type="ARBA" id="ARBA00012528"/>
    </source>
</evidence>
<evidence type="ECO:0000256" key="2">
    <source>
        <dbReference type="ARBA" id="ARBA00034247"/>
    </source>
</evidence>
<keyword evidence="4" id="KW-1133">Transmembrane helix</keyword>
<feature type="transmembrane region" description="Helical" evidence="4">
    <location>
        <begin position="122"/>
        <end position="139"/>
    </location>
</feature>
<protein>
    <recommendedName>
        <fullName evidence="1">diguanylate cyclase</fullName>
        <ecNumber evidence="1">2.7.7.65</ecNumber>
    </recommendedName>
</protein>
<name>A0ABS5DXL8_9BURK</name>
<dbReference type="InterPro" id="IPR000160">
    <property type="entry name" value="GGDEF_dom"/>
</dbReference>
<dbReference type="EC" id="2.7.7.65" evidence="1"/>
<dbReference type="InterPro" id="IPR050469">
    <property type="entry name" value="Diguanylate_Cyclase"/>
</dbReference>
<dbReference type="InterPro" id="IPR029787">
    <property type="entry name" value="Nucleotide_cyclase"/>
</dbReference>
<dbReference type="SMART" id="SM00267">
    <property type="entry name" value="GGDEF"/>
    <property type="match status" value="1"/>
</dbReference>
<evidence type="ECO:0000313" key="6">
    <source>
        <dbReference type="EMBL" id="MBQ0935883.1"/>
    </source>
</evidence>
<gene>
    <name evidence="6" type="ORF">KAK11_11150</name>
</gene>
<dbReference type="CDD" id="cd01949">
    <property type="entry name" value="GGDEF"/>
    <property type="match status" value="1"/>
</dbReference>
<keyword evidence="3" id="KW-0175">Coiled coil</keyword>
<accession>A0ABS5DXL8</accession>
<proteinExistence type="predicted"/>
<dbReference type="RefSeq" id="WP_210809204.1">
    <property type="nucleotide sequence ID" value="NZ_JAGQDG010000004.1"/>
</dbReference>
<feature type="coiled-coil region" evidence="3">
    <location>
        <begin position="203"/>
        <end position="230"/>
    </location>
</feature>
<dbReference type="PANTHER" id="PTHR45138:SF9">
    <property type="entry name" value="DIGUANYLATE CYCLASE DGCM-RELATED"/>
    <property type="match status" value="1"/>
</dbReference>
<dbReference type="PANTHER" id="PTHR45138">
    <property type="entry name" value="REGULATORY COMPONENTS OF SENSORY TRANSDUCTION SYSTEM"/>
    <property type="match status" value="1"/>
</dbReference>
<feature type="transmembrane region" description="Helical" evidence="4">
    <location>
        <begin position="168"/>
        <end position="185"/>
    </location>
</feature>
<dbReference type="Pfam" id="PF00990">
    <property type="entry name" value="GGDEF"/>
    <property type="match status" value="1"/>
</dbReference>
<keyword evidence="7" id="KW-1185">Reference proteome</keyword>
<dbReference type="SUPFAM" id="SSF55073">
    <property type="entry name" value="Nucleotide cyclase"/>
    <property type="match status" value="1"/>
</dbReference>
<evidence type="ECO:0000256" key="4">
    <source>
        <dbReference type="SAM" id="Phobius"/>
    </source>
</evidence>